<dbReference type="GO" id="GO:0000460">
    <property type="term" value="P:maturation of 5.8S rRNA"/>
    <property type="evidence" value="ECO:0007669"/>
    <property type="project" value="TreeGrafter"/>
</dbReference>
<proteinExistence type="inferred from homology"/>
<sequence length="236" mass="25282">MAPPTKRQKLSPDVEVDGHNEADDASVSASEHSAGGSSHIGSGGEEASTDTEDEIGHAKHKKSSKTLKRKHRATDTTRFGATLQHLLRTDAPSALPLSLKPSIARRQNEEKLELKGRKVLLVERKEKEEKGRIKDVIGGWGGESERALRKVAQRGVVKLFNVIQQSQAAASTAAESIKAERGTGKPTLPAPQLDRKKGKKSKKDNILGQGGKTATAMLGQSDFLESIRSGGVVSKV</sequence>
<comment type="caution">
    <text evidence="3">The sequence shown here is derived from an EMBL/GenBank/DDBJ whole genome shotgun (WGS) entry which is preliminary data.</text>
</comment>
<gene>
    <name evidence="3" type="ORF">BXZ70DRAFT_928931</name>
</gene>
<evidence type="ECO:0000313" key="4">
    <source>
        <dbReference type="Proteomes" id="UP000813824"/>
    </source>
</evidence>
<dbReference type="Pfam" id="PF07890">
    <property type="entry name" value="Rrp15p"/>
    <property type="match status" value="1"/>
</dbReference>
<comment type="similarity">
    <text evidence="1">Belongs to the RRP15 family.</text>
</comment>
<dbReference type="AlphaFoldDB" id="A0A8K0UR90"/>
<protein>
    <submittedName>
        <fullName evidence="3">Rrp15p-domain-containing protein</fullName>
    </submittedName>
</protein>
<reference evidence="3" key="1">
    <citation type="journal article" date="2021" name="New Phytol.">
        <title>Evolutionary innovations through gain and loss of genes in the ectomycorrhizal Boletales.</title>
        <authorList>
            <person name="Wu G."/>
            <person name="Miyauchi S."/>
            <person name="Morin E."/>
            <person name="Kuo A."/>
            <person name="Drula E."/>
            <person name="Varga T."/>
            <person name="Kohler A."/>
            <person name="Feng B."/>
            <person name="Cao Y."/>
            <person name="Lipzen A."/>
            <person name="Daum C."/>
            <person name="Hundley H."/>
            <person name="Pangilinan J."/>
            <person name="Johnson J."/>
            <person name="Barry K."/>
            <person name="LaButti K."/>
            <person name="Ng V."/>
            <person name="Ahrendt S."/>
            <person name="Min B."/>
            <person name="Choi I.G."/>
            <person name="Park H."/>
            <person name="Plett J.M."/>
            <person name="Magnuson J."/>
            <person name="Spatafora J.W."/>
            <person name="Nagy L.G."/>
            <person name="Henrissat B."/>
            <person name="Grigoriev I.V."/>
            <person name="Yang Z.L."/>
            <person name="Xu J."/>
            <person name="Martin F.M."/>
        </authorList>
    </citation>
    <scope>NUCLEOTIDE SEQUENCE</scope>
    <source>
        <strain evidence="3">KKN 215</strain>
    </source>
</reference>
<evidence type="ECO:0000256" key="1">
    <source>
        <dbReference type="ARBA" id="ARBA00007462"/>
    </source>
</evidence>
<name>A0A8K0UR90_9AGAR</name>
<dbReference type="GO" id="GO:0000470">
    <property type="term" value="P:maturation of LSU-rRNA"/>
    <property type="evidence" value="ECO:0007669"/>
    <property type="project" value="TreeGrafter"/>
</dbReference>
<feature type="region of interest" description="Disordered" evidence="2">
    <location>
        <begin position="1"/>
        <end position="80"/>
    </location>
</feature>
<dbReference type="InterPro" id="IPR012459">
    <property type="entry name" value="Rrp15"/>
</dbReference>
<dbReference type="GO" id="GO:0030687">
    <property type="term" value="C:preribosome, large subunit precursor"/>
    <property type="evidence" value="ECO:0007669"/>
    <property type="project" value="TreeGrafter"/>
</dbReference>
<keyword evidence="4" id="KW-1185">Reference proteome</keyword>
<dbReference type="OrthoDB" id="20949at2759"/>
<dbReference type="Proteomes" id="UP000813824">
    <property type="component" value="Unassembled WGS sequence"/>
</dbReference>
<dbReference type="PANTHER" id="PTHR13245:SF14">
    <property type="entry name" value="RRP15-LIKE PROTEIN"/>
    <property type="match status" value="1"/>
</dbReference>
<dbReference type="EMBL" id="JAEVFJ010000009">
    <property type="protein sequence ID" value="KAH8102549.1"/>
    <property type="molecule type" value="Genomic_DNA"/>
</dbReference>
<feature type="compositionally biased region" description="Basic residues" evidence="2">
    <location>
        <begin position="58"/>
        <end position="72"/>
    </location>
</feature>
<feature type="region of interest" description="Disordered" evidence="2">
    <location>
        <begin position="171"/>
        <end position="212"/>
    </location>
</feature>
<evidence type="ECO:0000313" key="3">
    <source>
        <dbReference type="EMBL" id="KAH8102549.1"/>
    </source>
</evidence>
<accession>A0A8K0UR90</accession>
<evidence type="ECO:0000256" key="2">
    <source>
        <dbReference type="SAM" id="MobiDB-lite"/>
    </source>
</evidence>
<organism evidence="3 4">
    <name type="scientific">Cristinia sonorae</name>
    <dbReference type="NCBI Taxonomy" id="1940300"/>
    <lineage>
        <taxon>Eukaryota</taxon>
        <taxon>Fungi</taxon>
        <taxon>Dikarya</taxon>
        <taxon>Basidiomycota</taxon>
        <taxon>Agaricomycotina</taxon>
        <taxon>Agaricomycetes</taxon>
        <taxon>Agaricomycetidae</taxon>
        <taxon>Agaricales</taxon>
        <taxon>Pleurotineae</taxon>
        <taxon>Stephanosporaceae</taxon>
        <taxon>Cristinia</taxon>
    </lineage>
</organism>
<feature type="compositionally biased region" description="Basic and acidic residues" evidence="2">
    <location>
        <begin position="10"/>
        <end position="22"/>
    </location>
</feature>
<feature type="compositionally biased region" description="Low complexity" evidence="2">
    <location>
        <begin position="25"/>
        <end position="40"/>
    </location>
</feature>
<dbReference type="PANTHER" id="PTHR13245">
    <property type="entry name" value="RRP15-LIKE PROTEIN"/>
    <property type="match status" value="1"/>
</dbReference>